<dbReference type="EMBL" id="BJNY01000002">
    <property type="protein sequence ID" value="GED05133.1"/>
    <property type="molecule type" value="Genomic_DNA"/>
</dbReference>
<accession>A0A4Y4DKL5</accession>
<dbReference type="RefSeq" id="WP_141361882.1">
    <property type="nucleotide sequence ID" value="NZ_BAAAJL010000003.1"/>
</dbReference>
<dbReference type="InterPro" id="IPR027417">
    <property type="entry name" value="P-loop_NTPase"/>
</dbReference>
<gene>
    <name evidence="2" type="ORF">AUR04nite_06650</name>
</gene>
<dbReference type="PANTHER" id="PTHR34301">
    <property type="entry name" value="DNA-BINDING PROTEIN-RELATED"/>
    <property type="match status" value="1"/>
</dbReference>
<dbReference type="OrthoDB" id="2020141at2"/>
<organism evidence="2 3">
    <name type="scientific">Glutamicibacter uratoxydans</name>
    <name type="common">Arthrobacter uratoxydans</name>
    <dbReference type="NCBI Taxonomy" id="43667"/>
    <lineage>
        <taxon>Bacteria</taxon>
        <taxon>Bacillati</taxon>
        <taxon>Actinomycetota</taxon>
        <taxon>Actinomycetes</taxon>
        <taxon>Micrococcales</taxon>
        <taxon>Micrococcaceae</taxon>
        <taxon>Glutamicibacter</taxon>
    </lineage>
</organism>
<dbReference type="Pfam" id="PF13191">
    <property type="entry name" value="AAA_16"/>
    <property type="match status" value="1"/>
</dbReference>
<proteinExistence type="predicted"/>
<protein>
    <submittedName>
        <fullName evidence="2">ATPase</fullName>
    </submittedName>
</protein>
<evidence type="ECO:0000259" key="1">
    <source>
        <dbReference type="Pfam" id="PF13191"/>
    </source>
</evidence>
<comment type="caution">
    <text evidence="2">The sequence shown here is derived from an EMBL/GenBank/DDBJ whole genome shotgun (WGS) entry which is preliminary data.</text>
</comment>
<dbReference type="AlphaFoldDB" id="A0A4Y4DKL5"/>
<sequence>MEPDLNPYHPGSGIAPRVLAGRESDLAAFDSLIARTKLSVPVRPIVYSGLRGVGKTVLLNRLRSLAEHHQFAVIQFEARPGAGGPEASRRALASGFVRISGRYRMQVSTARIKQMLSTVTSFSLSVGIEGLSLGVDRDPSRASSGLLDLDLQDSVEDISLALRHERSALVIFIDEMQELDEELLESLLTVQHYAMQRELPFYIIGTGLPNLPAKLTEARSYAERLFEYRIIGELDDDAARESLTGPAGQMGQSYSSEALEALIKETGNYPYFLQEFGSAMWTVATASPFSVQNAQAAVALGRARLDSGFFPARWERATPSERAYMSAMATDGDRESRSADISQRLDKSAQALAPMRASLISKGIIYSPQRGYVAFTVPGMADFIDRQRRLLED</sequence>
<dbReference type="InterPro" id="IPR041664">
    <property type="entry name" value="AAA_16"/>
</dbReference>
<reference evidence="2 3" key="1">
    <citation type="submission" date="2019-06" db="EMBL/GenBank/DDBJ databases">
        <title>Whole genome shotgun sequence of Glutamicibacter uratoxydans NBRC 15515.</title>
        <authorList>
            <person name="Hosoyama A."/>
            <person name="Uohara A."/>
            <person name="Ohji S."/>
            <person name="Ichikawa N."/>
        </authorList>
    </citation>
    <scope>NUCLEOTIDE SEQUENCE [LARGE SCALE GENOMIC DNA]</scope>
    <source>
        <strain evidence="2 3">NBRC 15515</strain>
    </source>
</reference>
<evidence type="ECO:0000313" key="3">
    <source>
        <dbReference type="Proteomes" id="UP000316612"/>
    </source>
</evidence>
<dbReference type="SUPFAM" id="SSF52540">
    <property type="entry name" value="P-loop containing nucleoside triphosphate hydrolases"/>
    <property type="match status" value="1"/>
</dbReference>
<name>A0A4Y4DKL5_GLUUR</name>
<feature type="domain" description="Orc1-like AAA ATPase" evidence="1">
    <location>
        <begin position="19"/>
        <end position="190"/>
    </location>
</feature>
<keyword evidence="3" id="KW-1185">Reference proteome</keyword>
<dbReference type="Gene3D" id="3.40.50.300">
    <property type="entry name" value="P-loop containing nucleotide triphosphate hydrolases"/>
    <property type="match status" value="1"/>
</dbReference>
<dbReference type="PANTHER" id="PTHR34301:SF8">
    <property type="entry name" value="ATPASE DOMAIN-CONTAINING PROTEIN"/>
    <property type="match status" value="1"/>
</dbReference>
<evidence type="ECO:0000313" key="2">
    <source>
        <dbReference type="EMBL" id="GED05133.1"/>
    </source>
</evidence>
<dbReference type="Proteomes" id="UP000316612">
    <property type="component" value="Unassembled WGS sequence"/>
</dbReference>